<dbReference type="PANTHER" id="PTHR44757">
    <property type="entry name" value="DIGUANYLATE CYCLASE DGCP"/>
    <property type="match status" value="1"/>
</dbReference>
<dbReference type="Pfam" id="PF00989">
    <property type="entry name" value="PAS"/>
    <property type="match status" value="2"/>
</dbReference>
<dbReference type="EMBL" id="JACPUR010000031">
    <property type="protein sequence ID" value="MBI3128549.1"/>
    <property type="molecule type" value="Genomic_DNA"/>
</dbReference>
<accession>A0A932HZF0</accession>
<dbReference type="GO" id="GO:0006355">
    <property type="term" value="P:regulation of DNA-templated transcription"/>
    <property type="evidence" value="ECO:0007669"/>
    <property type="project" value="InterPro"/>
</dbReference>
<comment type="caution">
    <text evidence="4">The sequence shown here is derived from an EMBL/GenBank/DDBJ whole genome shotgun (WGS) entry which is preliminary data.</text>
</comment>
<evidence type="ECO:0000313" key="5">
    <source>
        <dbReference type="Proteomes" id="UP000782312"/>
    </source>
</evidence>
<organism evidence="4 5">
    <name type="scientific">Tectimicrobiota bacterium</name>
    <dbReference type="NCBI Taxonomy" id="2528274"/>
    <lineage>
        <taxon>Bacteria</taxon>
        <taxon>Pseudomonadati</taxon>
        <taxon>Nitrospinota/Tectimicrobiota group</taxon>
        <taxon>Candidatus Tectimicrobiota</taxon>
    </lineage>
</organism>
<feature type="domain" description="PAC" evidence="3">
    <location>
        <begin position="266"/>
        <end position="318"/>
    </location>
</feature>
<feature type="coiled-coil region" evidence="1">
    <location>
        <begin position="36"/>
        <end position="74"/>
    </location>
</feature>
<proteinExistence type="predicted"/>
<name>A0A932HZF0_UNCTE</name>
<evidence type="ECO:0000259" key="2">
    <source>
        <dbReference type="PROSITE" id="PS50112"/>
    </source>
</evidence>
<dbReference type="SMART" id="SM00091">
    <property type="entry name" value="PAS"/>
    <property type="match status" value="3"/>
</dbReference>
<feature type="domain" description="PAS" evidence="2">
    <location>
        <begin position="193"/>
        <end position="248"/>
    </location>
</feature>
<sequence>MSPDDRHPVLQNLRRRAEDLLRKTRTELSRMSPGKLEALAHELQVHQVELEMQNEELRRAQTDLEEARDRARQLYDFAPAGLLTLDERRIVREASLTAAVQLGANRSDLIGASLSDFIVREDQDAFHLWRSRLVETQIKQSCEIRFRRPAGGFFWARLEGVPFSAGPGESQRIRVYLVDVTDSRRTEAGLKSAILQLRAVFDAARDPIVVTDPRSIIQQAGRSLERVFGWEAGEVIGRDVSMLIAEPDRPKHADFLSRYQHATSSVRREFEAVRKDGSVFPIELSITRLDVPGSEEPMYIEIVRDITVQRDLQDEIRRPIGLFQSLLDEGTEAVVFMSPGREILMWNLGAENLFGYMQEEVSGRDFREILAAADGSAKGGTAGPAVLEDLREGKVARIEGHALRKDGEKLPVSAVFSPFMRGEGELVAIVCVCRERPAR</sequence>
<dbReference type="AlphaFoldDB" id="A0A932HZF0"/>
<dbReference type="SMART" id="SM00086">
    <property type="entry name" value="PAC"/>
    <property type="match status" value="3"/>
</dbReference>
<dbReference type="InterPro" id="IPR052155">
    <property type="entry name" value="Biofilm_reg_signaling"/>
</dbReference>
<dbReference type="InterPro" id="IPR000014">
    <property type="entry name" value="PAS"/>
</dbReference>
<protein>
    <submittedName>
        <fullName evidence="4">PAS domain S-box protein</fullName>
    </submittedName>
</protein>
<evidence type="ECO:0000313" key="4">
    <source>
        <dbReference type="EMBL" id="MBI3128549.1"/>
    </source>
</evidence>
<evidence type="ECO:0000256" key="1">
    <source>
        <dbReference type="SAM" id="Coils"/>
    </source>
</evidence>
<feature type="domain" description="PAC" evidence="3">
    <location>
        <begin position="140"/>
        <end position="192"/>
    </location>
</feature>
<keyword evidence="1" id="KW-0175">Coiled coil</keyword>
<dbReference type="InterPro" id="IPR001610">
    <property type="entry name" value="PAC"/>
</dbReference>
<dbReference type="PANTHER" id="PTHR44757:SF2">
    <property type="entry name" value="BIOFILM ARCHITECTURE MAINTENANCE PROTEIN MBAA"/>
    <property type="match status" value="1"/>
</dbReference>
<dbReference type="InterPro" id="IPR000700">
    <property type="entry name" value="PAS-assoc_C"/>
</dbReference>
<dbReference type="PROSITE" id="PS50112">
    <property type="entry name" value="PAS"/>
    <property type="match status" value="2"/>
</dbReference>
<evidence type="ECO:0000259" key="3">
    <source>
        <dbReference type="PROSITE" id="PS50113"/>
    </source>
</evidence>
<dbReference type="SUPFAM" id="SSF55785">
    <property type="entry name" value="PYP-like sensor domain (PAS domain)"/>
    <property type="match status" value="3"/>
</dbReference>
<dbReference type="Pfam" id="PF13426">
    <property type="entry name" value="PAS_9"/>
    <property type="match status" value="1"/>
</dbReference>
<feature type="domain" description="PAS" evidence="2">
    <location>
        <begin position="323"/>
        <end position="370"/>
    </location>
</feature>
<dbReference type="Gene3D" id="3.30.450.20">
    <property type="entry name" value="PAS domain"/>
    <property type="match status" value="3"/>
</dbReference>
<dbReference type="Proteomes" id="UP000782312">
    <property type="component" value="Unassembled WGS sequence"/>
</dbReference>
<dbReference type="CDD" id="cd00130">
    <property type="entry name" value="PAS"/>
    <property type="match status" value="3"/>
</dbReference>
<gene>
    <name evidence="4" type="ORF">HYZ11_13170</name>
</gene>
<reference evidence="4" key="1">
    <citation type="submission" date="2020-07" db="EMBL/GenBank/DDBJ databases">
        <title>Huge and variable diversity of episymbiotic CPR bacteria and DPANN archaea in groundwater ecosystems.</title>
        <authorList>
            <person name="He C.Y."/>
            <person name="Keren R."/>
            <person name="Whittaker M."/>
            <person name="Farag I.F."/>
            <person name="Doudna J."/>
            <person name="Cate J.H.D."/>
            <person name="Banfield J.F."/>
        </authorList>
    </citation>
    <scope>NUCLEOTIDE SEQUENCE</scope>
    <source>
        <strain evidence="4">NC_groundwater_763_Ag_S-0.2um_68_21</strain>
    </source>
</reference>
<dbReference type="PROSITE" id="PS50113">
    <property type="entry name" value="PAC"/>
    <property type="match status" value="2"/>
</dbReference>
<dbReference type="NCBIfam" id="TIGR00229">
    <property type="entry name" value="sensory_box"/>
    <property type="match status" value="3"/>
</dbReference>
<dbReference type="InterPro" id="IPR035965">
    <property type="entry name" value="PAS-like_dom_sf"/>
</dbReference>
<dbReference type="InterPro" id="IPR013767">
    <property type="entry name" value="PAS_fold"/>
</dbReference>